<keyword evidence="3" id="KW-0863">Zinc-finger</keyword>
<feature type="region of interest" description="Disordered" evidence="9">
    <location>
        <begin position="884"/>
        <end position="932"/>
    </location>
</feature>
<feature type="compositionally biased region" description="Acidic residues" evidence="9">
    <location>
        <begin position="911"/>
        <end position="922"/>
    </location>
</feature>
<evidence type="ECO:0000256" key="9">
    <source>
        <dbReference type="SAM" id="MobiDB-lite"/>
    </source>
</evidence>
<dbReference type="PANTHER" id="PTHR46245">
    <property type="entry name" value="B3 DOMAIN-CONTAINING PROTEIN OS07G0563300"/>
    <property type="match status" value="1"/>
</dbReference>
<dbReference type="Pfam" id="PF07496">
    <property type="entry name" value="zf-CW"/>
    <property type="match status" value="1"/>
</dbReference>
<keyword evidence="2" id="KW-0479">Metal-binding</keyword>
<dbReference type="SUPFAM" id="SSF101936">
    <property type="entry name" value="DNA-binding pseudobarrel domain"/>
    <property type="match status" value="1"/>
</dbReference>
<accession>A0A7G8AU97</accession>
<comment type="subcellular location">
    <subcellularLocation>
        <location evidence="1">Nucleus</location>
    </subcellularLocation>
</comment>
<dbReference type="EMBL" id="MN863568">
    <property type="protein sequence ID" value="QNI23766.1"/>
    <property type="molecule type" value="mRNA"/>
</dbReference>
<keyword evidence="4" id="KW-0862">Zinc</keyword>
<evidence type="ECO:0000256" key="1">
    <source>
        <dbReference type="ARBA" id="ARBA00004123"/>
    </source>
</evidence>
<dbReference type="PANTHER" id="PTHR46245:SF2">
    <property type="entry name" value="B3 DOMAIN-CONTAINING TRANSCRIPTION REPRESSOR VAL2"/>
    <property type="match status" value="1"/>
</dbReference>
<organism evidence="12">
    <name type="scientific">Camptotheca acuminata</name>
    <name type="common">Happy tree</name>
    <dbReference type="NCBI Taxonomy" id="16922"/>
    <lineage>
        <taxon>Eukaryota</taxon>
        <taxon>Viridiplantae</taxon>
        <taxon>Streptophyta</taxon>
        <taxon>Embryophyta</taxon>
        <taxon>Tracheophyta</taxon>
        <taxon>Spermatophyta</taxon>
        <taxon>Magnoliopsida</taxon>
        <taxon>eudicotyledons</taxon>
        <taxon>Gunneridae</taxon>
        <taxon>Pentapetalae</taxon>
        <taxon>asterids</taxon>
        <taxon>Cornales</taxon>
        <taxon>Nyssaceae</taxon>
        <taxon>Camptotheca</taxon>
    </lineage>
</organism>
<dbReference type="GO" id="GO:0003677">
    <property type="term" value="F:DNA binding"/>
    <property type="evidence" value="ECO:0007669"/>
    <property type="project" value="UniProtKB-KW"/>
</dbReference>
<dbReference type="InterPro" id="IPR011124">
    <property type="entry name" value="Znf_CW"/>
</dbReference>
<dbReference type="GO" id="GO:0006355">
    <property type="term" value="P:regulation of DNA-templated transcription"/>
    <property type="evidence" value="ECO:0007669"/>
    <property type="project" value="UniProtKB-ARBA"/>
</dbReference>
<dbReference type="Pfam" id="PF25813">
    <property type="entry name" value="zf_VAL1_N"/>
    <property type="match status" value="1"/>
</dbReference>
<feature type="domain" description="CW-type" evidence="11">
    <location>
        <begin position="595"/>
        <end position="652"/>
    </location>
</feature>
<evidence type="ECO:0000256" key="5">
    <source>
        <dbReference type="ARBA" id="ARBA00023015"/>
    </source>
</evidence>
<dbReference type="InterPro" id="IPR057743">
    <property type="entry name" value="Zfn_VAL1-3_N"/>
</dbReference>
<dbReference type="SMART" id="SM01019">
    <property type="entry name" value="B3"/>
    <property type="match status" value="1"/>
</dbReference>
<reference evidence="12" key="2">
    <citation type="journal article" date="2020" name="Chin J Nat Med">
        <title>Genome-wide identification and analysis of AP2/ERF transcription factors related to camptothecin biosynthesis in Camptotheca acuminata.</title>
        <authorList>
            <person name="Hu Y.T."/>
            <person name="Xu Z.C."/>
            <person name="Tian Y."/>
            <person name="Gao R.R."/>
            <person name="Ji A.J."/>
            <person name="Pu X.D."/>
            <person name="Wang Y."/>
            <person name="Liu X."/>
            <person name="Song J.Y."/>
        </authorList>
    </citation>
    <scope>NUCLEOTIDE SEQUENCE</scope>
    <source>
        <strain evidence="12">Cac031</strain>
    </source>
</reference>
<keyword evidence="8" id="KW-0539">Nucleus</keyword>
<protein>
    <submittedName>
        <fullName evidence="12">AP2/ERF transcription factor</fullName>
    </submittedName>
</protein>
<evidence type="ECO:0000256" key="8">
    <source>
        <dbReference type="ARBA" id="ARBA00023242"/>
    </source>
</evidence>
<feature type="domain" description="TF-B3" evidence="10">
    <location>
        <begin position="329"/>
        <end position="430"/>
    </location>
</feature>
<evidence type="ECO:0000256" key="4">
    <source>
        <dbReference type="ARBA" id="ARBA00022833"/>
    </source>
</evidence>
<dbReference type="InterPro" id="IPR003340">
    <property type="entry name" value="B3_DNA-bd"/>
</dbReference>
<feature type="region of interest" description="Disordered" evidence="9">
    <location>
        <begin position="826"/>
        <end position="845"/>
    </location>
</feature>
<evidence type="ECO:0000256" key="2">
    <source>
        <dbReference type="ARBA" id="ARBA00022723"/>
    </source>
</evidence>
<reference evidence="12" key="1">
    <citation type="submission" date="2019-12" db="EMBL/GenBank/DDBJ databases">
        <authorList>
            <person name="Hu Y."/>
        </authorList>
    </citation>
    <scope>NUCLEOTIDE SEQUENCE</scope>
    <source>
        <strain evidence="12">Cac031</strain>
    </source>
</reference>
<dbReference type="PROSITE" id="PS51050">
    <property type="entry name" value="ZF_CW"/>
    <property type="match status" value="1"/>
</dbReference>
<feature type="region of interest" description="Disordered" evidence="9">
    <location>
        <begin position="781"/>
        <end position="801"/>
    </location>
</feature>
<dbReference type="CDD" id="cd10017">
    <property type="entry name" value="B3_DNA"/>
    <property type="match status" value="1"/>
</dbReference>
<dbReference type="FunFam" id="2.40.330.10:FF:000006">
    <property type="entry name" value="B3 domain-containing transcription repressor VAL1"/>
    <property type="match status" value="1"/>
</dbReference>
<dbReference type="GO" id="GO:0008270">
    <property type="term" value="F:zinc ion binding"/>
    <property type="evidence" value="ECO:0007669"/>
    <property type="project" value="UniProtKB-KW"/>
</dbReference>
<keyword evidence="6" id="KW-0238">DNA-binding</keyword>
<evidence type="ECO:0000256" key="7">
    <source>
        <dbReference type="ARBA" id="ARBA00023163"/>
    </source>
</evidence>
<evidence type="ECO:0000259" key="11">
    <source>
        <dbReference type="PROSITE" id="PS51050"/>
    </source>
</evidence>
<dbReference type="PROSITE" id="PS50863">
    <property type="entry name" value="B3"/>
    <property type="match status" value="1"/>
</dbReference>
<dbReference type="Pfam" id="PF02362">
    <property type="entry name" value="B3"/>
    <property type="match status" value="1"/>
</dbReference>
<dbReference type="Gene3D" id="2.40.330.10">
    <property type="entry name" value="DNA-binding pseudobarrel domain"/>
    <property type="match status" value="1"/>
</dbReference>
<dbReference type="AlphaFoldDB" id="A0A7G8AU97"/>
<evidence type="ECO:0000259" key="10">
    <source>
        <dbReference type="PROSITE" id="PS50863"/>
    </source>
</evidence>
<evidence type="ECO:0000256" key="6">
    <source>
        <dbReference type="ARBA" id="ARBA00023125"/>
    </source>
</evidence>
<name>A0A7G8AU97_CAMAC</name>
<keyword evidence="5" id="KW-0805">Transcription regulation</keyword>
<dbReference type="Gene3D" id="3.30.40.100">
    <property type="match status" value="1"/>
</dbReference>
<proteinExistence type="evidence at transcript level"/>
<evidence type="ECO:0000256" key="3">
    <source>
        <dbReference type="ARBA" id="ARBA00022771"/>
    </source>
</evidence>
<sequence length="932" mass="102214">MASKICMNGLCGVSSSSEWRKGWAMRSGEFANLCDKCGSAYEQLVFCDLFHSKDTGWRECTSCGKHLHCGCIASSSLLELLDSGGVNCIGCTRSSGLHLAPSDEEPKAFSMSTENNVGEMQSTSMDNQLDGGNADKMKVEQLGNCADGSNALIHLLPSQNDDTNVSIGQLKQEIAPSPGEFGSTCITKFNQASIGPSQNAKVDIYKVTMGVKDVYDSLSQTKLTIALGAPSGNPNPFPGAVVEERELSKTISSLQQGSRSQHLLPRPPKSVLAVGMDTSANMVPQIRVARPPAEGRVKSQLLPRYWPRITDQELLQISGDSNSTIVPLFEKVLSASDAGRIGRLVLPKACAEAYFPPISQPEGLPLRIQDVKGKEWIFQFRFWPNNNSRMYVLEGVTPCIQSMQLQAGDTVTFSRMDPEGKLLMGFRKASNSIAMQDTHLSATPNGTTLSSEPCFSGVIENVPIMSGYSGLLQSLKGSTDPHLNALSKHLNSASGDFSWHTPERHVGKVRDGSLPPSMLGPERKRSRNIGSKSKRLLIDIQDALELKLTWEEAQDMLRPPPSIKPSIVTIEDHEFEEYEEPPVFGKRSIFTVRSSGEQEQWAQCDSCSKWRRLPANILLPPKWTCPDNVWDQSRLVMGYFRCSCSAPDELSPRELEILLRLHKDFKKRKIITNHRPAQEHEPAGLDALANAATLGDNISDPSATSIATTTKHPRHRPGCSCIVCIQPPSGKGKHKPTCTCNVCMTVKRRFKTLMMRKKKRQSEREAEIAQRNQYIWAPRDDVEVDSTSRPVTSRLDPSENEARLGNKLQSNVECNSVSNNLAETGKGQIDLNCHPNGPNREEDSHLGSTRVSMMSLLQVASLPLEMYLKQNGLTSLISEQQASSGSHVLPQVTGESEGQPHEDHCMAPVVEEPESGGDDELSGPDQSQNDPS</sequence>
<feature type="region of interest" description="Disordered" evidence="9">
    <location>
        <begin position="506"/>
        <end position="528"/>
    </location>
</feature>
<keyword evidence="7" id="KW-0804">Transcription</keyword>
<evidence type="ECO:0000313" key="12">
    <source>
        <dbReference type="EMBL" id="QNI23766.1"/>
    </source>
</evidence>
<dbReference type="GO" id="GO:0005634">
    <property type="term" value="C:nucleus"/>
    <property type="evidence" value="ECO:0007669"/>
    <property type="project" value="UniProtKB-SubCell"/>
</dbReference>
<dbReference type="InterPro" id="IPR015300">
    <property type="entry name" value="DNA-bd_pseudobarrel_sf"/>
</dbReference>